<protein>
    <recommendedName>
        <fullName evidence="2">RING-type E3 ubiquitin transferase</fullName>
        <ecNumber evidence="2">2.3.2.27</ecNumber>
    </recommendedName>
</protein>
<keyword evidence="3" id="KW-0808">Transferase</keyword>
<comment type="catalytic activity">
    <reaction evidence="1">
        <text>S-ubiquitinyl-[E2 ubiquitin-conjugating enzyme]-L-cysteine + [acceptor protein]-L-lysine = [E2 ubiquitin-conjugating enzyme]-L-cysteine + N(6)-ubiquitinyl-[acceptor protein]-L-lysine.</text>
        <dbReference type="EC" id="2.3.2.27"/>
    </reaction>
</comment>
<feature type="domain" description="E3 ubiquitin-protein ligase RNF126-like zinc-ribbon" evidence="8">
    <location>
        <begin position="12"/>
        <end position="46"/>
    </location>
</feature>
<keyword evidence="5" id="KW-0863">Zinc-finger</keyword>
<dbReference type="Pfam" id="PF14369">
    <property type="entry name" value="Zn_ribbon_19"/>
    <property type="match status" value="1"/>
</dbReference>
<evidence type="ECO:0000256" key="1">
    <source>
        <dbReference type="ARBA" id="ARBA00000900"/>
    </source>
</evidence>
<reference evidence="10" key="1">
    <citation type="journal article" date="2010" name="Science">
        <title>Signatures of adaptation to obligate biotrophy in the Hyaloperonospora arabidopsidis genome.</title>
        <authorList>
            <person name="Baxter L."/>
            <person name="Tripathy S."/>
            <person name="Ishaque N."/>
            <person name="Boot N."/>
            <person name="Cabral A."/>
            <person name="Kemen E."/>
            <person name="Thines M."/>
            <person name="Ah-Fong A."/>
            <person name="Anderson R."/>
            <person name="Badejoko W."/>
            <person name="Bittner-Eddy P."/>
            <person name="Boore J.L."/>
            <person name="Chibucos M.C."/>
            <person name="Coates M."/>
            <person name="Dehal P."/>
            <person name="Delehaunty K."/>
            <person name="Dong S."/>
            <person name="Downton P."/>
            <person name="Dumas B."/>
            <person name="Fabro G."/>
            <person name="Fronick C."/>
            <person name="Fuerstenberg S.I."/>
            <person name="Fulton L."/>
            <person name="Gaulin E."/>
            <person name="Govers F."/>
            <person name="Hughes L."/>
            <person name="Humphray S."/>
            <person name="Jiang R.H."/>
            <person name="Judelson H."/>
            <person name="Kamoun S."/>
            <person name="Kyung K."/>
            <person name="Meijer H."/>
            <person name="Minx P."/>
            <person name="Morris P."/>
            <person name="Nelson J."/>
            <person name="Phuntumart V."/>
            <person name="Qutob D."/>
            <person name="Rehmany A."/>
            <person name="Rougon-Cardoso A."/>
            <person name="Ryden P."/>
            <person name="Torto-Alalibo T."/>
            <person name="Studholme D."/>
            <person name="Wang Y."/>
            <person name="Win J."/>
            <person name="Wood J."/>
            <person name="Clifton S.W."/>
            <person name="Rogers J."/>
            <person name="Van den Ackerveken G."/>
            <person name="Jones J.D."/>
            <person name="McDowell J.M."/>
            <person name="Beynon J."/>
            <person name="Tyler B.M."/>
        </authorList>
    </citation>
    <scope>NUCLEOTIDE SEQUENCE [LARGE SCALE GENOMIC DNA]</scope>
    <source>
        <strain evidence="10">Emoy2</strain>
    </source>
</reference>
<proteinExistence type="predicted"/>
<evidence type="ECO:0000256" key="6">
    <source>
        <dbReference type="ARBA" id="ARBA00022786"/>
    </source>
</evidence>
<dbReference type="InterPro" id="IPR039525">
    <property type="entry name" value="RNF126-like_zinc-ribbon"/>
</dbReference>
<name>M4BXL1_HYAAE</name>
<sequence>MTLTPAEQEPLRFWCHECGVGVETRVEESSGEICCVQCGSNFVEEIEEDDPPQNFRIEHIEETPAQTSGASGEGADVQAEIHNEFGETRPLPRYEPVERYASQLRMNEMGTCRYLPRGTPSSFTSVSREKEERGMRLAFWTLWVACSRCSLATRVTMRLAIWLT</sequence>
<keyword evidence="7" id="KW-0862">Zinc</keyword>
<dbReference type="GO" id="GO:0061630">
    <property type="term" value="F:ubiquitin protein ligase activity"/>
    <property type="evidence" value="ECO:0007669"/>
    <property type="project" value="UniProtKB-EC"/>
</dbReference>
<dbReference type="EnsemblProtists" id="HpaT811292">
    <property type="protein sequence ID" value="HpaP811292"/>
    <property type="gene ID" value="HpaG811292"/>
</dbReference>
<evidence type="ECO:0000256" key="7">
    <source>
        <dbReference type="ARBA" id="ARBA00022833"/>
    </source>
</evidence>
<evidence type="ECO:0000256" key="2">
    <source>
        <dbReference type="ARBA" id="ARBA00012483"/>
    </source>
</evidence>
<dbReference type="HOGENOM" id="CLU_1622161_0_0_1"/>
<dbReference type="STRING" id="559515.M4BXL1"/>
<keyword evidence="4" id="KW-0479">Metal-binding</keyword>
<dbReference type="Proteomes" id="UP000011713">
    <property type="component" value="Unassembled WGS sequence"/>
</dbReference>
<reference evidence="9" key="2">
    <citation type="submission" date="2015-06" db="UniProtKB">
        <authorList>
            <consortium name="EnsemblProtists"/>
        </authorList>
    </citation>
    <scope>IDENTIFICATION</scope>
    <source>
        <strain evidence="9">Emoy2</strain>
    </source>
</reference>
<evidence type="ECO:0000256" key="4">
    <source>
        <dbReference type="ARBA" id="ARBA00022723"/>
    </source>
</evidence>
<dbReference type="AlphaFoldDB" id="M4BXL1"/>
<organism evidence="9 10">
    <name type="scientific">Hyaloperonospora arabidopsidis (strain Emoy2)</name>
    <name type="common">Downy mildew agent</name>
    <name type="synonym">Peronospora arabidopsidis</name>
    <dbReference type="NCBI Taxonomy" id="559515"/>
    <lineage>
        <taxon>Eukaryota</taxon>
        <taxon>Sar</taxon>
        <taxon>Stramenopiles</taxon>
        <taxon>Oomycota</taxon>
        <taxon>Peronosporomycetes</taxon>
        <taxon>Peronosporales</taxon>
        <taxon>Peronosporaceae</taxon>
        <taxon>Hyaloperonospora</taxon>
    </lineage>
</organism>
<evidence type="ECO:0000256" key="5">
    <source>
        <dbReference type="ARBA" id="ARBA00022771"/>
    </source>
</evidence>
<dbReference type="VEuPathDB" id="FungiDB:HpaG811292"/>
<dbReference type="InParanoid" id="M4BXL1"/>
<accession>M4BXL1</accession>
<keyword evidence="6" id="KW-0833">Ubl conjugation pathway</keyword>
<dbReference type="EC" id="2.3.2.27" evidence="2"/>
<dbReference type="GO" id="GO:0008270">
    <property type="term" value="F:zinc ion binding"/>
    <property type="evidence" value="ECO:0007669"/>
    <property type="project" value="UniProtKB-KW"/>
</dbReference>
<evidence type="ECO:0000313" key="10">
    <source>
        <dbReference type="Proteomes" id="UP000011713"/>
    </source>
</evidence>
<dbReference type="eggNOG" id="KOG0800">
    <property type="taxonomic scope" value="Eukaryota"/>
</dbReference>
<evidence type="ECO:0000259" key="8">
    <source>
        <dbReference type="Pfam" id="PF14369"/>
    </source>
</evidence>
<evidence type="ECO:0000313" key="9">
    <source>
        <dbReference type="EnsemblProtists" id="HpaP811292"/>
    </source>
</evidence>
<evidence type="ECO:0000256" key="3">
    <source>
        <dbReference type="ARBA" id="ARBA00022679"/>
    </source>
</evidence>
<keyword evidence="10" id="KW-1185">Reference proteome</keyword>
<dbReference type="EMBL" id="JH598028">
    <property type="status" value="NOT_ANNOTATED_CDS"/>
    <property type="molecule type" value="Genomic_DNA"/>
</dbReference>